<evidence type="ECO:0000313" key="2">
    <source>
        <dbReference type="Proteomes" id="UP000447434"/>
    </source>
</evidence>
<proteinExistence type="predicted"/>
<dbReference type="AlphaFoldDB" id="A0A6A4NWN4"/>
<comment type="caution">
    <text evidence="1">The sequence shown here is derived from an EMBL/GenBank/DDBJ whole genome shotgun (WGS) entry which is preliminary data.</text>
</comment>
<protein>
    <submittedName>
        <fullName evidence="1">Uncharacterized protein</fullName>
    </submittedName>
</protein>
<accession>A0A6A4NWN4</accession>
<keyword evidence="2" id="KW-1185">Reference proteome</keyword>
<name>A0A6A4NWN4_LUPAL</name>
<dbReference type="EMBL" id="WOCE01000019">
    <property type="protein sequence ID" value="KAE9592234.1"/>
    <property type="molecule type" value="Genomic_DNA"/>
</dbReference>
<evidence type="ECO:0000313" key="1">
    <source>
        <dbReference type="EMBL" id="KAE9592234.1"/>
    </source>
</evidence>
<gene>
    <name evidence="1" type="ORF">Lalb_Chr19g0127061</name>
</gene>
<reference evidence="2" key="1">
    <citation type="journal article" date="2020" name="Nat. Commun.">
        <title>Genome sequence of the cluster root forming white lupin.</title>
        <authorList>
            <person name="Hufnagel B."/>
            <person name="Marques A."/>
            <person name="Soriano A."/>
            <person name="Marques L."/>
            <person name="Divol F."/>
            <person name="Doumas P."/>
            <person name="Sallet E."/>
            <person name="Mancinotti D."/>
            <person name="Carrere S."/>
            <person name="Marande W."/>
            <person name="Arribat S."/>
            <person name="Keller J."/>
            <person name="Huneau C."/>
            <person name="Blein T."/>
            <person name="Aime D."/>
            <person name="Laguerre M."/>
            <person name="Taylor J."/>
            <person name="Schubert V."/>
            <person name="Nelson M."/>
            <person name="Geu-Flores F."/>
            <person name="Crespi M."/>
            <person name="Gallardo-Guerrero K."/>
            <person name="Delaux P.-M."/>
            <person name="Salse J."/>
            <person name="Berges H."/>
            <person name="Guyot R."/>
            <person name="Gouzy J."/>
            <person name="Peret B."/>
        </authorList>
    </citation>
    <scope>NUCLEOTIDE SEQUENCE [LARGE SCALE GENOMIC DNA]</scope>
    <source>
        <strain evidence="2">cv. Amiga</strain>
    </source>
</reference>
<sequence length="139" mass="15511">MFRKNSEMVEDVEDSDIETLESDIKQMAQKLLQYRSTLPDQLNNTLVSVLAIQRPHFPQPSLSSIPSALELNICGGESSSAPEDPEIAKKVKLLNEKISSNCSAMPVVLKNMKNCIAKFDKFDSNNAIINPSFKRKRNG</sequence>
<dbReference type="PANTHER" id="PTHR36045:SF2">
    <property type="entry name" value="OS04G0558500 PROTEIN"/>
    <property type="match status" value="1"/>
</dbReference>
<organism evidence="1 2">
    <name type="scientific">Lupinus albus</name>
    <name type="common">White lupine</name>
    <name type="synonym">Lupinus termis</name>
    <dbReference type="NCBI Taxonomy" id="3870"/>
    <lineage>
        <taxon>Eukaryota</taxon>
        <taxon>Viridiplantae</taxon>
        <taxon>Streptophyta</taxon>
        <taxon>Embryophyta</taxon>
        <taxon>Tracheophyta</taxon>
        <taxon>Spermatophyta</taxon>
        <taxon>Magnoliopsida</taxon>
        <taxon>eudicotyledons</taxon>
        <taxon>Gunneridae</taxon>
        <taxon>Pentapetalae</taxon>
        <taxon>rosids</taxon>
        <taxon>fabids</taxon>
        <taxon>Fabales</taxon>
        <taxon>Fabaceae</taxon>
        <taxon>Papilionoideae</taxon>
        <taxon>50 kb inversion clade</taxon>
        <taxon>genistoids sensu lato</taxon>
        <taxon>core genistoids</taxon>
        <taxon>Genisteae</taxon>
        <taxon>Lupinus</taxon>
    </lineage>
</organism>
<dbReference type="Proteomes" id="UP000447434">
    <property type="component" value="Chromosome 19"/>
</dbReference>
<dbReference type="PANTHER" id="PTHR36045">
    <property type="entry name" value="OS04G0558500 PROTEIN"/>
    <property type="match status" value="1"/>
</dbReference>
<dbReference type="OrthoDB" id="781564at2759"/>